<proteinExistence type="predicted"/>
<dbReference type="InterPro" id="IPR033403">
    <property type="entry name" value="DUF5110"/>
</dbReference>
<protein>
    <submittedName>
        <fullName evidence="7">Uncharacterized protein</fullName>
    </submittedName>
</protein>
<feature type="domain" description="DUF5110" evidence="5">
    <location>
        <begin position="105"/>
        <end position="162"/>
    </location>
</feature>
<dbReference type="EMBL" id="CAXKWB010051016">
    <property type="protein sequence ID" value="CAL4170720.1"/>
    <property type="molecule type" value="Genomic_DNA"/>
</dbReference>
<keyword evidence="3" id="KW-0325">Glycoprotein</keyword>
<sequence>GAPPLRPLWSEFPEDENTFGIDNSYMVGGSLLVHPVVEAGATTATVYFPAGLWYDVQDWNVINGPASVTVNAPREKIPVYQHGGTIVSRKDRIRRASSLMRDDPYTLYVALDASGSAQGTLYIDDEHTFDYRKGKFLYLKLKFENGVLQSSKLDPNGTYKTKSWLERVVIVGIKNKPSKISLNTASGGIKSMESVFEDGSGDIVSTLVIRKPAVNMGEEFSITIE</sequence>
<dbReference type="InterPro" id="IPR048395">
    <property type="entry name" value="Glyco_hydro_31_C"/>
</dbReference>
<dbReference type="GO" id="GO:0006491">
    <property type="term" value="P:N-glycan processing"/>
    <property type="evidence" value="ECO:0007669"/>
    <property type="project" value="TreeGrafter"/>
</dbReference>
<evidence type="ECO:0000256" key="2">
    <source>
        <dbReference type="ARBA" id="ARBA00022801"/>
    </source>
</evidence>
<keyword evidence="2" id="KW-0378">Hydrolase</keyword>
<evidence type="ECO:0000256" key="3">
    <source>
        <dbReference type="ARBA" id="ARBA00023180"/>
    </source>
</evidence>
<evidence type="ECO:0000259" key="6">
    <source>
        <dbReference type="Pfam" id="PF21365"/>
    </source>
</evidence>
<dbReference type="Gene3D" id="2.60.40.1180">
    <property type="entry name" value="Golgi alpha-mannosidase II"/>
    <property type="match status" value="2"/>
</dbReference>
<dbReference type="Pfam" id="PF21365">
    <property type="entry name" value="Glyco_hydro_31_3rd"/>
    <property type="match status" value="1"/>
</dbReference>
<keyword evidence="8" id="KW-1185">Reference proteome</keyword>
<accession>A0AAV2SAZ8</accession>
<evidence type="ECO:0000256" key="1">
    <source>
        <dbReference type="ARBA" id="ARBA00022729"/>
    </source>
</evidence>
<evidence type="ECO:0000313" key="8">
    <source>
        <dbReference type="Proteomes" id="UP001497623"/>
    </source>
</evidence>
<organism evidence="7 8">
    <name type="scientific">Meganyctiphanes norvegica</name>
    <name type="common">Northern krill</name>
    <name type="synonym">Thysanopoda norvegica</name>
    <dbReference type="NCBI Taxonomy" id="48144"/>
    <lineage>
        <taxon>Eukaryota</taxon>
        <taxon>Metazoa</taxon>
        <taxon>Ecdysozoa</taxon>
        <taxon>Arthropoda</taxon>
        <taxon>Crustacea</taxon>
        <taxon>Multicrustacea</taxon>
        <taxon>Malacostraca</taxon>
        <taxon>Eumalacostraca</taxon>
        <taxon>Eucarida</taxon>
        <taxon>Euphausiacea</taxon>
        <taxon>Euphausiidae</taxon>
        <taxon>Meganyctiphanes</taxon>
    </lineage>
</organism>
<gene>
    <name evidence="7" type="ORF">MNOR_LOCUS34033</name>
</gene>
<evidence type="ECO:0000256" key="4">
    <source>
        <dbReference type="ARBA" id="ARBA00023295"/>
    </source>
</evidence>
<dbReference type="AlphaFoldDB" id="A0AAV2SAZ8"/>
<dbReference type="Proteomes" id="UP001497623">
    <property type="component" value="Unassembled WGS sequence"/>
</dbReference>
<keyword evidence="4" id="KW-0326">Glycosidase</keyword>
<dbReference type="InterPro" id="IPR013780">
    <property type="entry name" value="Glyco_hydro_b"/>
</dbReference>
<feature type="non-terminal residue" evidence="7">
    <location>
        <position position="1"/>
    </location>
</feature>
<reference evidence="7 8" key="1">
    <citation type="submission" date="2024-05" db="EMBL/GenBank/DDBJ databases">
        <authorList>
            <person name="Wallberg A."/>
        </authorList>
    </citation>
    <scope>NUCLEOTIDE SEQUENCE [LARGE SCALE GENOMIC DNA]</scope>
</reference>
<name>A0AAV2SAZ8_MEGNR</name>
<evidence type="ECO:0000313" key="7">
    <source>
        <dbReference type="EMBL" id="CAL4170720.1"/>
    </source>
</evidence>
<dbReference type="PANTHER" id="PTHR22762:SF54">
    <property type="entry name" value="BCDNA.GH04962"/>
    <property type="match status" value="1"/>
</dbReference>
<dbReference type="PANTHER" id="PTHR22762">
    <property type="entry name" value="ALPHA-GLUCOSIDASE"/>
    <property type="match status" value="1"/>
</dbReference>
<dbReference type="SUPFAM" id="SSF51011">
    <property type="entry name" value="Glycosyl hydrolase domain"/>
    <property type="match status" value="1"/>
</dbReference>
<dbReference type="GO" id="GO:0090599">
    <property type="term" value="F:alpha-glucosidase activity"/>
    <property type="evidence" value="ECO:0007669"/>
    <property type="project" value="TreeGrafter"/>
</dbReference>
<dbReference type="Pfam" id="PF17137">
    <property type="entry name" value="DUF5110"/>
    <property type="match status" value="1"/>
</dbReference>
<comment type="caution">
    <text evidence="7">The sequence shown here is derived from an EMBL/GenBank/DDBJ whole genome shotgun (WGS) entry which is preliminary data.</text>
</comment>
<evidence type="ECO:0000259" key="5">
    <source>
        <dbReference type="Pfam" id="PF17137"/>
    </source>
</evidence>
<feature type="domain" description="Glycosyl hydrolase family 31 C-terminal" evidence="6">
    <location>
        <begin position="1"/>
        <end position="87"/>
    </location>
</feature>
<keyword evidence="1" id="KW-0732">Signal</keyword>